<evidence type="ECO:0000256" key="1">
    <source>
        <dbReference type="ARBA" id="ARBA00004571"/>
    </source>
</evidence>
<evidence type="ECO:0000259" key="13">
    <source>
        <dbReference type="Pfam" id="PF00593"/>
    </source>
</evidence>
<evidence type="ECO:0000313" key="15">
    <source>
        <dbReference type="EMBL" id="ALO16718.1"/>
    </source>
</evidence>
<comment type="subcellular location">
    <subcellularLocation>
        <location evidence="1 10">Cell outer membrane</location>
        <topology evidence="1 10">Multi-pass membrane protein</topology>
    </subcellularLocation>
</comment>
<dbReference type="Proteomes" id="UP000064893">
    <property type="component" value="Chromosome"/>
</dbReference>
<keyword evidence="16" id="KW-1185">Reference proteome</keyword>
<dbReference type="PANTHER" id="PTHR30069:SF29">
    <property type="entry name" value="HEMOGLOBIN AND HEMOGLOBIN-HAPTOGLOBIN-BINDING PROTEIN 1-RELATED"/>
    <property type="match status" value="1"/>
</dbReference>
<feature type="signal peptide" evidence="12">
    <location>
        <begin position="1"/>
        <end position="21"/>
    </location>
</feature>
<name>A0A0S2I325_9BACT</name>
<dbReference type="GO" id="GO:0009279">
    <property type="term" value="C:cell outer membrane"/>
    <property type="evidence" value="ECO:0007669"/>
    <property type="project" value="UniProtKB-SubCell"/>
</dbReference>
<evidence type="ECO:0000256" key="5">
    <source>
        <dbReference type="ARBA" id="ARBA00022729"/>
    </source>
</evidence>
<feature type="domain" description="TonB-dependent receptor-like beta-barrel" evidence="13">
    <location>
        <begin position="269"/>
        <end position="720"/>
    </location>
</feature>
<evidence type="ECO:0000256" key="7">
    <source>
        <dbReference type="ARBA" id="ARBA00023136"/>
    </source>
</evidence>
<dbReference type="STRING" id="1307839.L21SP5_03102"/>
<keyword evidence="9 10" id="KW-0998">Cell outer membrane</keyword>
<dbReference type="Gene3D" id="2.170.130.10">
    <property type="entry name" value="TonB-dependent receptor, plug domain"/>
    <property type="match status" value="1"/>
</dbReference>
<keyword evidence="3 10" id="KW-1134">Transmembrane beta strand</keyword>
<protein>
    <submittedName>
        <fullName evidence="15">Outer membrane cobalamin translocator</fullName>
    </submittedName>
</protein>
<keyword evidence="7 10" id="KW-0472">Membrane</keyword>
<keyword evidence="5 12" id="KW-0732">Signal</keyword>
<dbReference type="AlphaFoldDB" id="A0A0S2I325"/>
<dbReference type="EMBL" id="CP013118">
    <property type="protein sequence ID" value="ALO16718.1"/>
    <property type="molecule type" value="Genomic_DNA"/>
</dbReference>
<dbReference type="Gene3D" id="2.40.170.20">
    <property type="entry name" value="TonB-dependent receptor, beta-barrel domain"/>
    <property type="match status" value="1"/>
</dbReference>
<evidence type="ECO:0000256" key="9">
    <source>
        <dbReference type="ARBA" id="ARBA00023237"/>
    </source>
</evidence>
<dbReference type="InterPro" id="IPR039426">
    <property type="entry name" value="TonB-dep_rcpt-like"/>
</dbReference>
<evidence type="ECO:0000256" key="3">
    <source>
        <dbReference type="ARBA" id="ARBA00022452"/>
    </source>
</evidence>
<gene>
    <name evidence="15" type="primary">btuB_3</name>
    <name evidence="15" type="ORF">L21SP5_03102</name>
</gene>
<dbReference type="Pfam" id="PF07715">
    <property type="entry name" value="Plug"/>
    <property type="match status" value="1"/>
</dbReference>
<sequence precursor="true">MRLNKLLVLLLIMPLSLFSQSRDDSITVEQFSNLSLEELMNVKVYGATRTHGQSSVTAPATVEVITREQIVSRGYRSLLDVLYDMPDIKIDYGVDPRWMNDITIRGIRYMDKFQILLNGVKISPPTNDLISVMENYPVHFAKQVEIIYGPASALYGADAFSGVINIITDQNISEAETRVTAEGGMFNLINGNFYTQDNLGEDFSFSIGGQFFYDEQPDLARFYPDLYEGMTEELQSGTFNTINGPITPETPVEPHKSHALMAYGLFAGFDYNGLKLNYFGNYGRNPSTMANSPHNSVYNHEQFFGHSVNMVNLSYEKQFDSFKSISDLTYSRYNLDSRSNFRNLYSNMEPAYLFAYGWMTKAEQLISYDMSDKFKLTAGLSFAHYVSMPRSNNLEYPVFGNDPGGIIVNSEYDFLLPEGIPANLIQTKYNSVGGLVQAHYEFDFPLTITAGARIDNDERYGTSLNPRLGLVYEEKEDFTMKALYGTAYLAPSPQYMYDRYGTLVPTNDSSTYYAEFMQLPNENLKPQKVQTFEISFQKYLTDELSVRATGYTSFVSGLISPVVNNETVESIYPDHLYPGTQYHINAIQINDNLGESTIYGGNIIMDYKQIISSVMSHRYALSYSYIEGYTDIDESGPTEERNLPGISNHTVKFRGTFKWGGLTISPALIWMSDQRAINAASVQSADVTKYQTIPGFVLVNAHANYDITKKLAVFLSWHNLLDERYRNINIGAAPESMGAGSAAVEFAGGAPQNPFRISAGFRISL</sequence>
<dbReference type="InterPro" id="IPR000531">
    <property type="entry name" value="Beta-barrel_TonB"/>
</dbReference>
<reference evidence="15 16" key="1">
    <citation type="submission" date="2015-11" db="EMBL/GenBank/DDBJ databases">
        <title>Description and complete genome sequence of a novel strain predominating in hypersaline microbial mats and representing a new family of the Bacteriodetes phylum.</title>
        <authorList>
            <person name="Spring S."/>
            <person name="Bunk B."/>
            <person name="Sproer C."/>
            <person name="Klenk H.-P."/>
        </authorList>
    </citation>
    <scope>NUCLEOTIDE SEQUENCE [LARGE SCALE GENOMIC DNA]</scope>
    <source>
        <strain evidence="15 16">L21-Spi-D4</strain>
    </source>
</reference>
<organism evidence="15 16">
    <name type="scientific">Salinivirga cyanobacteriivorans</name>
    <dbReference type="NCBI Taxonomy" id="1307839"/>
    <lineage>
        <taxon>Bacteria</taxon>
        <taxon>Pseudomonadati</taxon>
        <taxon>Bacteroidota</taxon>
        <taxon>Bacteroidia</taxon>
        <taxon>Bacteroidales</taxon>
        <taxon>Salinivirgaceae</taxon>
        <taxon>Salinivirga</taxon>
    </lineage>
</organism>
<dbReference type="Pfam" id="PF00593">
    <property type="entry name" value="TonB_dep_Rec_b-barrel"/>
    <property type="match status" value="1"/>
</dbReference>
<accession>A0A0S2I325</accession>
<dbReference type="OrthoDB" id="9764669at2"/>
<dbReference type="RefSeq" id="WP_057954069.1">
    <property type="nucleotide sequence ID" value="NZ_CP013118.1"/>
</dbReference>
<feature type="chain" id="PRO_5006599584" evidence="12">
    <location>
        <begin position="22"/>
        <end position="765"/>
    </location>
</feature>
<dbReference type="InterPro" id="IPR012910">
    <property type="entry name" value="Plug_dom"/>
</dbReference>
<comment type="similarity">
    <text evidence="10 11">Belongs to the TonB-dependent receptor family.</text>
</comment>
<dbReference type="GO" id="GO:0015344">
    <property type="term" value="F:siderophore uptake transmembrane transporter activity"/>
    <property type="evidence" value="ECO:0007669"/>
    <property type="project" value="TreeGrafter"/>
</dbReference>
<keyword evidence="4 10" id="KW-0812">Transmembrane</keyword>
<dbReference type="PROSITE" id="PS52016">
    <property type="entry name" value="TONB_DEPENDENT_REC_3"/>
    <property type="match status" value="1"/>
</dbReference>
<keyword evidence="8" id="KW-0675">Receptor</keyword>
<evidence type="ECO:0000256" key="4">
    <source>
        <dbReference type="ARBA" id="ARBA00022692"/>
    </source>
</evidence>
<evidence type="ECO:0000256" key="8">
    <source>
        <dbReference type="ARBA" id="ARBA00023170"/>
    </source>
</evidence>
<evidence type="ECO:0000313" key="16">
    <source>
        <dbReference type="Proteomes" id="UP000064893"/>
    </source>
</evidence>
<dbReference type="SUPFAM" id="SSF56935">
    <property type="entry name" value="Porins"/>
    <property type="match status" value="1"/>
</dbReference>
<evidence type="ECO:0000256" key="11">
    <source>
        <dbReference type="RuleBase" id="RU003357"/>
    </source>
</evidence>
<dbReference type="InterPro" id="IPR037066">
    <property type="entry name" value="Plug_dom_sf"/>
</dbReference>
<evidence type="ECO:0000256" key="10">
    <source>
        <dbReference type="PROSITE-ProRule" id="PRU01360"/>
    </source>
</evidence>
<proteinExistence type="inferred from homology"/>
<feature type="domain" description="TonB-dependent receptor plug" evidence="14">
    <location>
        <begin position="57"/>
        <end position="163"/>
    </location>
</feature>
<keyword evidence="2 10" id="KW-0813">Transport</keyword>
<dbReference type="PANTHER" id="PTHR30069">
    <property type="entry name" value="TONB-DEPENDENT OUTER MEMBRANE RECEPTOR"/>
    <property type="match status" value="1"/>
</dbReference>
<evidence type="ECO:0000256" key="12">
    <source>
        <dbReference type="SAM" id="SignalP"/>
    </source>
</evidence>
<dbReference type="GO" id="GO:0044718">
    <property type="term" value="P:siderophore transmembrane transport"/>
    <property type="evidence" value="ECO:0007669"/>
    <property type="project" value="TreeGrafter"/>
</dbReference>
<keyword evidence="6 11" id="KW-0798">TonB box</keyword>
<evidence type="ECO:0000256" key="6">
    <source>
        <dbReference type="ARBA" id="ARBA00023077"/>
    </source>
</evidence>
<evidence type="ECO:0000259" key="14">
    <source>
        <dbReference type="Pfam" id="PF07715"/>
    </source>
</evidence>
<dbReference type="InterPro" id="IPR036942">
    <property type="entry name" value="Beta-barrel_TonB_sf"/>
</dbReference>
<evidence type="ECO:0000256" key="2">
    <source>
        <dbReference type="ARBA" id="ARBA00022448"/>
    </source>
</evidence>
<dbReference type="KEGG" id="blq:L21SP5_03102"/>